<dbReference type="EMBL" id="CACVBM020001251">
    <property type="protein sequence ID" value="CAA7041765.1"/>
    <property type="molecule type" value="Genomic_DNA"/>
</dbReference>
<accession>A0A6D2JNS7</accession>
<feature type="compositionally biased region" description="Low complexity" evidence="1">
    <location>
        <begin position="151"/>
        <end position="193"/>
    </location>
</feature>
<protein>
    <submittedName>
        <fullName evidence="4">Uncharacterized protein</fullName>
    </submittedName>
</protein>
<name>A0A6D2JNS7_9BRAS</name>
<dbReference type="Pfam" id="PF07466">
    <property type="entry name" value="DUF1517"/>
    <property type="match status" value="1"/>
</dbReference>
<dbReference type="PANTHER" id="PTHR33975:SF2">
    <property type="entry name" value="MYELIN-ASSOCIATED OLIGODENDROCYTE BASIC PROTEIN"/>
    <property type="match status" value="1"/>
</dbReference>
<dbReference type="InterPro" id="IPR053023">
    <property type="entry name" value="FLAP_modulator"/>
</dbReference>
<organism evidence="4 5">
    <name type="scientific">Microthlaspi erraticum</name>
    <dbReference type="NCBI Taxonomy" id="1685480"/>
    <lineage>
        <taxon>Eukaryota</taxon>
        <taxon>Viridiplantae</taxon>
        <taxon>Streptophyta</taxon>
        <taxon>Embryophyta</taxon>
        <taxon>Tracheophyta</taxon>
        <taxon>Spermatophyta</taxon>
        <taxon>Magnoliopsida</taxon>
        <taxon>eudicotyledons</taxon>
        <taxon>Gunneridae</taxon>
        <taxon>Pentapetalae</taxon>
        <taxon>rosids</taxon>
        <taxon>malvids</taxon>
        <taxon>Brassicales</taxon>
        <taxon>Brassicaceae</taxon>
        <taxon>Coluteocarpeae</taxon>
        <taxon>Microthlaspi</taxon>
    </lineage>
</organism>
<evidence type="ECO:0000313" key="3">
    <source>
        <dbReference type="EMBL" id="CAA7041765.1"/>
    </source>
</evidence>
<dbReference type="Proteomes" id="UP000467841">
    <property type="component" value="Unassembled WGS sequence"/>
</dbReference>
<evidence type="ECO:0000256" key="1">
    <source>
        <dbReference type="SAM" id="MobiDB-lite"/>
    </source>
</evidence>
<reference evidence="4 5" key="1">
    <citation type="submission" date="2020-01" db="EMBL/GenBank/DDBJ databases">
        <authorList>
            <person name="Mishra B."/>
        </authorList>
    </citation>
    <scope>NUCLEOTIDE SEQUENCE [LARGE SCALE GENOMIC DNA]</scope>
</reference>
<dbReference type="EMBL" id="CACVBM020001251">
    <property type="protein sequence ID" value="CAA7041767.1"/>
    <property type="molecule type" value="Genomic_DNA"/>
</dbReference>
<gene>
    <name evidence="2" type="ORF">MERR_LOCUS28998</name>
    <name evidence="3" type="ORF">MERR_LOCUS29000</name>
    <name evidence="4" type="ORF">MERR_LOCUS29002</name>
</gene>
<feature type="compositionally biased region" description="Low complexity" evidence="1">
    <location>
        <begin position="121"/>
        <end position="142"/>
    </location>
</feature>
<dbReference type="OrthoDB" id="542507at2759"/>
<sequence length="429" mass="47572">MAATSTLLQLSRVQWNPTFLYTQGRHHPSALFLSKPQLKSNFIHLQIACKHKQSTFCVTDARSDSNRAQRWKTSFDQIATQIKETLDSLRKPAITAVLLGLLLFYDASCAFAKSGGRIGGSAFSSRTSSPSSSSTYSETTITSDDEEEDYSYSAPSSYSYSAPSSSSSSSSTTYSEPPQKSEPPSQSESYSYSYTAPSRSYSELQQTTEPISNQFVSGLFSLALVVYVFRSLSMRSKDDISTGTEKTSVLKLQVGLLGSGRTLQEDFNRLAENADTSTLEGLSYVLTEATLALLRHPDYCISCYSSVDVKCKEEEGENLFNQLSIEERGKFDEETLVNVDSIKRQSSKIRTARGFANEYIVVTILVAAKGIQKLQPINGIEDLKEALQKLGSIPRNRIMAVEVLWTPQDENEVLSERELLEDYPLLTPF</sequence>
<dbReference type="GO" id="GO:0009507">
    <property type="term" value="C:chloroplast"/>
    <property type="evidence" value="ECO:0007669"/>
    <property type="project" value="TreeGrafter"/>
</dbReference>
<feature type="region of interest" description="Disordered" evidence="1">
    <location>
        <begin position="120"/>
        <end position="193"/>
    </location>
</feature>
<evidence type="ECO:0000313" key="5">
    <source>
        <dbReference type="Proteomes" id="UP000467841"/>
    </source>
</evidence>
<dbReference type="PANTHER" id="PTHR33975">
    <property type="entry name" value="MYELIN-ASSOCIATED OLIGODENDROCYTE BASIC PROTEIN"/>
    <property type="match status" value="1"/>
</dbReference>
<dbReference type="PIRSF" id="PIRSF037221">
    <property type="entry name" value="DUF1517"/>
    <property type="match status" value="1"/>
</dbReference>
<dbReference type="InterPro" id="IPR010903">
    <property type="entry name" value="DUF1517"/>
</dbReference>
<evidence type="ECO:0000313" key="2">
    <source>
        <dbReference type="EMBL" id="CAA7041763.1"/>
    </source>
</evidence>
<keyword evidence="5" id="KW-1185">Reference proteome</keyword>
<dbReference type="EMBL" id="CACVBM020001251">
    <property type="protein sequence ID" value="CAA7041763.1"/>
    <property type="molecule type" value="Genomic_DNA"/>
</dbReference>
<dbReference type="AlphaFoldDB" id="A0A6D2JNS7"/>
<evidence type="ECO:0000313" key="4">
    <source>
        <dbReference type="EMBL" id="CAA7041767.1"/>
    </source>
</evidence>
<proteinExistence type="predicted"/>